<dbReference type="EMBL" id="JAIFTH010000033">
    <property type="protein sequence ID" value="KAG9511086.1"/>
    <property type="molecule type" value="Genomic_DNA"/>
</dbReference>
<feature type="compositionally biased region" description="Low complexity" evidence="12">
    <location>
        <begin position="724"/>
        <end position="742"/>
    </location>
</feature>
<evidence type="ECO:0000256" key="6">
    <source>
        <dbReference type="ARBA" id="ARBA00022882"/>
    </source>
</evidence>
<feature type="domain" description="BTB" evidence="14">
    <location>
        <begin position="90"/>
        <end position="190"/>
    </location>
</feature>
<dbReference type="InterPro" id="IPR003972">
    <property type="entry name" value="K_chnl_volt-dep_Kv1"/>
</dbReference>
<feature type="compositionally biased region" description="Polar residues" evidence="12">
    <location>
        <begin position="710"/>
        <end position="723"/>
    </location>
</feature>
<feature type="region of interest" description="Disordered" evidence="12">
    <location>
        <begin position="1006"/>
        <end position="1069"/>
    </location>
</feature>
<feature type="transmembrane region" description="Helical" evidence="13">
    <location>
        <begin position="304"/>
        <end position="325"/>
    </location>
</feature>
<feature type="compositionally biased region" description="Low complexity" evidence="12">
    <location>
        <begin position="1239"/>
        <end position="1250"/>
    </location>
</feature>
<comment type="subcellular location">
    <subcellularLocation>
        <location evidence="1">Membrane</location>
        <topology evidence="1">Multi-pass membrane protein</topology>
    </subcellularLocation>
</comment>
<evidence type="ECO:0000256" key="5">
    <source>
        <dbReference type="ARBA" id="ARBA00022826"/>
    </source>
</evidence>
<dbReference type="SMART" id="SM00225">
    <property type="entry name" value="BTB"/>
    <property type="match status" value="1"/>
</dbReference>
<organism evidence="15 16">
    <name type="scientific">Fragariocoptes setiger</name>
    <dbReference type="NCBI Taxonomy" id="1670756"/>
    <lineage>
        <taxon>Eukaryota</taxon>
        <taxon>Metazoa</taxon>
        <taxon>Ecdysozoa</taxon>
        <taxon>Arthropoda</taxon>
        <taxon>Chelicerata</taxon>
        <taxon>Arachnida</taxon>
        <taxon>Acari</taxon>
        <taxon>Acariformes</taxon>
        <taxon>Trombidiformes</taxon>
        <taxon>Prostigmata</taxon>
        <taxon>Eupodina</taxon>
        <taxon>Eriophyoidea</taxon>
        <taxon>Phytoptidae</taxon>
        <taxon>Fragariocoptes</taxon>
    </lineage>
</organism>
<feature type="region of interest" description="Disordered" evidence="12">
    <location>
        <begin position="688"/>
        <end position="755"/>
    </location>
</feature>
<feature type="compositionally biased region" description="Polar residues" evidence="12">
    <location>
        <begin position="529"/>
        <end position="554"/>
    </location>
</feature>
<keyword evidence="2" id="KW-0813">Transport</keyword>
<dbReference type="InterPro" id="IPR003131">
    <property type="entry name" value="T1-type_BTB"/>
</dbReference>
<dbReference type="Gene3D" id="1.20.120.350">
    <property type="entry name" value="Voltage-gated potassium channels. Chain C"/>
    <property type="match status" value="1"/>
</dbReference>
<gene>
    <name evidence="15" type="primary">Sh</name>
    <name evidence="15" type="ORF">GZH46_00345</name>
</gene>
<keyword evidence="4 13" id="KW-0812">Transmembrane</keyword>
<evidence type="ECO:0000256" key="7">
    <source>
        <dbReference type="ARBA" id="ARBA00022958"/>
    </source>
</evidence>
<keyword evidence="11" id="KW-0407">Ion channel</keyword>
<evidence type="ECO:0000256" key="11">
    <source>
        <dbReference type="ARBA" id="ARBA00023303"/>
    </source>
</evidence>
<keyword evidence="6" id="KW-0851">Voltage-gated channel</keyword>
<evidence type="ECO:0000259" key="14">
    <source>
        <dbReference type="SMART" id="SM00225"/>
    </source>
</evidence>
<keyword evidence="7" id="KW-0630">Potassium</keyword>
<feature type="transmembrane region" description="Helical" evidence="13">
    <location>
        <begin position="221"/>
        <end position="242"/>
    </location>
</feature>
<dbReference type="InterPro" id="IPR028325">
    <property type="entry name" value="VG_K_chnl"/>
</dbReference>
<accession>A0ABQ7SCI1</accession>
<dbReference type="PANTHER" id="PTHR11537">
    <property type="entry name" value="VOLTAGE-GATED POTASSIUM CHANNEL"/>
    <property type="match status" value="1"/>
</dbReference>
<dbReference type="SUPFAM" id="SSF81324">
    <property type="entry name" value="Voltage-gated potassium channels"/>
    <property type="match status" value="1"/>
</dbReference>
<dbReference type="PRINTS" id="PR01496">
    <property type="entry name" value="SHAKERCHANEL"/>
</dbReference>
<keyword evidence="5" id="KW-0631">Potassium channel</keyword>
<evidence type="ECO:0000256" key="3">
    <source>
        <dbReference type="ARBA" id="ARBA00022538"/>
    </source>
</evidence>
<dbReference type="PRINTS" id="PR00169">
    <property type="entry name" value="KCHANNEL"/>
</dbReference>
<dbReference type="InterPro" id="IPR000210">
    <property type="entry name" value="BTB/POZ_dom"/>
</dbReference>
<dbReference type="Gene3D" id="3.30.710.10">
    <property type="entry name" value="Potassium Channel Kv1.1, Chain A"/>
    <property type="match status" value="1"/>
</dbReference>
<evidence type="ECO:0000256" key="8">
    <source>
        <dbReference type="ARBA" id="ARBA00022989"/>
    </source>
</evidence>
<sequence length="1269" mass="137804">MNMSEVYIIILLIIIMIVFIFLRSLPKPNQNQDDNAADQSGDAYGLGFGPDGAPLEGSLGGQNGTNYLLSSCHYNAQRFEPIDHEHELCQRCTINVGGLKFETTLRTLNQFPDSLLGNPTKRIRYFDPLRNEYFFDRNRLCFEAILYYYQSGGRLRRPVNVPLEVFVDEVKFYELGDAVLAKIREDEGIFKEAERPMPKNKTQRDIWLLFEYPESSQGARIVAFISIAVIVCSIVIFCLETLPQYKHYTIYNTTSNITRVVEDEVPSLSEPFFLIETTCIIWFSLELIVRFAACPSKLAFLKDIMNVIDFVAIVPYFITLATIFADKKEEERNRSINDTRGSNNQAMSLAILRVIRLVRVFRIFKLSRHSTGLQILGRTLRASMRELALLIFFLLIGVILFSSAVYYAEADSERSYFKSIPDAFWWAVVTMTTVGYGDMRPVGVWGKIVGSLCAIAGVLTIALPVPVIVSNFSYFYRRENENDDLGVGEYNHVTTCPYMSGAPISAGSGGQASGGVDETQLGAYPPPNVVTSRRNSKRNSFMSSSVAFDDNTNQSGGGGTQPTDSNTINSGGGGGVNECPSSTITTGKGIRKRSKSQAPLSSLFASPLFRSASRKSSAANATLNIAEESPSTNTFTNSYNNIINNKGTTTSDESSMINGGGLDDASIMRRGNCPINATVVINDLTGTSTEASTSTTNPDNLMRDNNNNNHEQSTSQDLQSCDTNNINGNNKSVNNESNSNGSRPVAVSPTPSGIAYAGMPRHGSFLTHLSPHDRQMLAYSRYSLPHLLISPAQSPLVYHAAPSASLHPNASNQATNSEVPMEPAHSSTSARSSTSSSSSQFSTPVPATSAATIACPNTAPITSLSMPPLPPMSMQPHCAPLYYTAHRDSICPPFTAGVGASLDISAMPPFYGVGPQQPPQHRTAAYRGNQGVPLNQVPYLQAHFLAPHQSHNSNNIGPYFPSSSLAFGTSVAPHPHHHKTSLQPLPYYHPLMFDHQSMTASLRAFSNQTDRHKQSEPSSSNASNDSNSNNNDDNQSPSTNLNRRQTDNPEAIGTKSLSSNMLAPTASHDSAQDMFRRHSANVVVVATSTALEEPSHQQLTLQSIGPVKAVKTDDANIKMNLANVECCEQQAGAQSATAVSSDCQEPSVACTQNPTKGSDLLVSIDKTSGNIVNKLISNTQSKRNGSTETKSETTVSSDITQQPMASVVVTEASSLTSVDSVSNTMSTGNRARSSIDQLSAVSSNHVSSNNARRKVSDTPSLKDIFETDV</sequence>
<dbReference type="InterPro" id="IPR011333">
    <property type="entry name" value="SKP1/BTB/POZ_sf"/>
</dbReference>
<feature type="transmembrane region" description="Helical" evidence="13">
    <location>
        <begin position="420"/>
        <end position="437"/>
    </location>
</feature>
<evidence type="ECO:0000256" key="9">
    <source>
        <dbReference type="ARBA" id="ARBA00023065"/>
    </source>
</evidence>
<feature type="region of interest" description="Disordered" evidence="12">
    <location>
        <begin position="807"/>
        <end position="843"/>
    </location>
</feature>
<dbReference type="Proteomes" id="UP000825002">
    <property type="component" value="Unassembled WGS sequence"/>
</dbReference>
<keyword evidence="10 13" id="KW-0472">Membrane</keyword>
<evidence type="ECO:0000313" key="16">
    <source>
        <dbReference type="Proteomes" id="UP000825002"/>
    </source>
</evidence>
<dbReference type="SUPFAM" id="SSF54695">
    <property type="entry name" value="POZ domain"/>
    <property type="match status" value="1"/>
</dbReference>
<dbReference type="InterPro" id="IPR005821">
    <property type="entry name" value="Ion_trans_dom"/>
</dbReference>
<protein>
    <submittedName>
        <fullName evidence="15">Potassium voltage-gated channel protein Shaker</fullName>
    </submittedName>
</protein>
<feature type="transmembrane region" description="Helical" evidence="13">
    <location>
        <begin position="387"/>
        <end position="408"/>
    </location>
</feature>
<evidence type="ECO:0000256" key="4">
    <source>
        <dbReference type="ARBA" id="ARBA00022692"/>
    </source>
</evidence>
<feature type="region of interest" description="Disordered" evidence="12">
    <location>
        <begin position="1177"/>
        <end position="1198"/>
    </location>
</feature>
<comment type="caution">
    <text evidence="15">The sequence shown here is derived from an EMBL/GenBank/DDBJ whole genome shotgun (WGS) entry which is preliminary data.</text>
</comment>
<evidence type="ECO:0000256" key="13">
    <source>
        <dbReference type="SAM" id="Phobius"/>
    </source>
</evidence>
<feature type="compositionally biased region" description="Low complexity" evidence="12">
    <location>
        <begin position="1186"/>
        <end position="1197"/>
    </location>
</feature>
<proteinExistence type="predicted"/>
<evidence type="ECO:0000256" key="10">
    <source>
        <dbReference type="ARBA" id="ARBA00023136"/>
    </source>
</evidence>
<dbReference type="InterPro" id="IPR027359">
    <property type="entry name" value="Volt_channel_dom_sf"/>
</dbReference>
<feature type="compositionally biased region" description="Polar residues" evidence="12">
    <location>
        <begin position="1218"/>
        <end position="1237"/>
    </location>
</feature>
<dbReference type="Gene3D" id="1.10.287.70">
    <property type="match status" value="1"/>
</dbReference>
<feature type="region of interest" description="Disordered" evidence="12">
    <location>
        <begin position="1218"/>
        <end position="1257"/>
    </location>
</feature>
<evidence type="ECO:0000256" key="2">
    <source>
        <dbReference type="ARBA" id="ARBA00022448"/>
    </source>
</evidence>
<reference evidence="15 16" key="1">
    <citation type="submission" date="2020-10" db="EMBL/GenBank/DDBJ databases">
        <authorList>
            <person name="Klimov P.B."/>
            <person name="Dyachkov S.M."/>
            <person name="Chetverikov P.E."/>
        </authorList>
    </citation>
    <scope>NUCLEOTIDE SEQUENCE [LARGE SCALE GENOMIC DNA]</scope>
    <source>
        <strain evidence="15">BMOC 18-1129-001#AD2665</strain>
        <tissue evidence="15">Entire mites</tissue>
    </source>
</reference>
<evidence type="ECO:0000256" key="12">
    <source>
        <dbReference type="SAM" id="MobiDB-lite"/>
    </source>
</evidence>
<keyword evidence="8 13" id="KW-1133">Transmembrane helix</keyword>
<keyword evidence="3" id="KW-0633">Potassium transport</keyword>
<feature type="compositionally biased region" description="Low complexity" evidence="12">
    <location>
        <begin position="826"/>
        <end position="843"/>
    </location>
</feature>
<dbReference type="Pfam" id="PF02214">
    <property type="entry name" value="BTB_2"/>
    <property type="match status" value="1"/>
</dbReference>
<name>A0ABQ7SCI1_9ACAR</name>
<feature type="compositionally biased region" description="Low complexity" evidence="12">
    <location>
        <begin position="1018"/>
        <end position="1040"/>
    </location>
</feature>
<feature type="compositionally biased region" description="Polar residues" evidence="12">
    <location>
        <begin position="807"/>
        <end position="818"/>
    </location>
</feature>
<feature type="region of interest" description="Disordered" evidence="12">
    <location>
        <begin position="507"/>
        <end position="599"/>
    </location>
</feature>
<dbReference type="PRINTS" id="PR01491">
    <property type="entry name" value="KVCHANNEL"/>
</dbReference>
<feature type="transmembrane region" description="Helical" evidence="13">
    <location>
        <begin position="449"/>
        <end position="469"/>
    </location>
</feature>
<dbReference type="InterPro" id="IPR003968">
    <property type="entry name" value="K_chnl_volt-dep_Kv"/>
</dbReference>
<evidence type="ECO:0000313" key="15">
    <source>
        <dbReference type="EMBL" id="KAG9511086.1"/>
    </source>
</evidence>
<dbReference type="PANTHER" id="PTHR11537:SF113">
    <property type="entry name" value="POTASSIUM VOLTAGE-GATED CHANNEL PROTEIN SHAKER"/>
    <property type="match status" value="1"/>
</dbReference>
<dbReference type="Pfam" id="PF00520">
    <property type="entry name" value="Ion_trans"/>
    <property type="match status" value="1"/>
</dbReference>
<keyword evidence="9" id="KW-0406">Ion transport</keyword>
<keyword evidence="16" id="KW-1185">Reference proteome</keyword>
<evidence type="ECO:0000256" key="1">
    <source>
        <dbReference type="ARBA" id="ARBA00004141"/>
    </source>
</evidence>
<feature type="transmembrane region" description="Helical" evidence="13">
    <location>
        <begin position="6"/>
        <end position="22"/>
    </location>
</feature>